<accession>E1L4G9</accession>
<comment type="caution">
    <text evidence="1">The sequence shown here is derived from an EMBL/GenBank/DDBJ whole genome shotgun (WGS) entry which is preliminary data.</text>
</comment>
<protein>
    <submittedName>
        <fullName evidence="1">Uncharacterized protein</fullName>
    </submittedName>
</protein>
<dbReference type="RefSeq" id="WP_005375729.1">
    <property type="nucleotide sequence ID" value="NZ_AEDR01000013.1"/>
</dbReference>
<sequence>MKTGYFKILKAQATDKMNRIVTTIENKQKEIKLKLDEDEDLKFLDKLSAKELQPLLEILKTEQNQGIDSLYKGLTVVSNRILNREDNLNIDDVNALVSFIKAEIHLLGGNTLANLGRGNQGVTYKEIVKDVCERIGINKKVLDGKEDISALEYLFFKEFRQHFDKLKAKYDTKNQSITNEEIEKEIVKEYANGLLSTLLPNNLTGPAWRKTIPIVLTVTKLRGNVRV</sequence>
<gene>
    <name evidence="1" type="ORF">HMPREF9321_1523</name>
</gene>
<reference evidence="1 2" key="1">
    <citation type="submission" date="2010-08" db="EMBL/GenBank/DDBJ databases">
        <authorList>
            <person name="Durkin A.S."/>
            <person name="Madupu R."/>
            <person name="Torralba M."/>
            <person name="Gillis M."/>
            <person name="Methe B."/>
            <person name="Sutton G."/>
            <person name="Nelson K.E."/>
        </authorList>
    </citation>
    <scope>NUCLEOTIDE SEQUENCE [LARGE SCALE GENOMIC DNA]</scope>
    <source>
        <strain evidence="1 2">ACS-049-V-Sch6</strain>
    </source>
</reference>
<proteinExistence type="predicted"/>
<dbReference type="EMBL" id="AEDR01000013">
    <property type="protein sequence ID" value="EFL56742.1"/>
    <property type="molecule type" value="Genomic_DNA"/>
</dbReference>
<name>E1L4G9_9FIRM</name>
<dbReference type="Proteomes" id="UP000004211">
    <property type="component" value="Unassembled WGS sequence"/>
</dbReference>
<evidence type="ECO:0000313" key="1">
    <source>
        <dbReference type="EMBL" id="EFL56742.1"/>
    </source>
</evidence>
<evidence type="ECO:0000313" key="2">
    <source>
        <dbReference type="Proteomes" id="UP000004211"/>
    </source>
</evidence>
<organism evidence="1 2">
    <name type="scientific">Veillonella atypica ACS-049-V-Sch6</name>
    <dbReference type="NCBI Taxonomy" id="866776"/>
    <lineage>
        <taxon>Bacteria</taxon>
        <taxon>Bacillati</taxon>
        <taxon>Bacillota</taxon>
        <taxon>Negativicutes</taxon>
        <taxon>Veillonellales</taxon>
        <taxon>Veillonellaceae</taxon>
        <taxon>Veillonella</taxon>
    </lineage>
</organism>
<dbReference type="AlphaFoldDB" id="E1L4G9"/>